<dbReference type="PROSITE" id="PS50157">
    <property type="entry name" value="ZINC_FINGER_C2H2_2"/>
    <property type="match status" value="1"/>
</dbReference>
<evidence type="ECO:0000313" key="4">
    <source>
        <dbReference type="Proteomes" id="UP000007110"/>
    </source>
</evidence>
<protein>
    <recommendedName>
        <fullName evidence="2">C2H2-type domain-containing protein</fullName>
    </recommendedName>
</protein>
<dbReference type="OrthoDB" id="5952546at2759"/>
<dbReference type="Proteomes" id="UP000007110">
    <property type="component" value="Unassembled WGS sequence"/>
</dbReference>
<dbReference type="InterPro" id="IPR046496">
    <property type="entry name" value="DUF6589"/>
</dbReference>
<keyword evidence="1" id="KW-0479">Metal-binding</keyword>
<evidence type="ECO:0000256" key="1">
    <source>
        <dbReference type="PROSITE-ProRule" id="PRU00042"/>
    </source>
</evidence>
<dbReference type="PROSITE" id="PS00028">
    <property type="entry name" value="ZINC_FINGER_C2H2_1"/>
    <property type="match status" value="1"/>
</dbReference>
<dbReference type="RefSeq" id="XP_030836096.1">
    <property type="nucleotide sequence ID" value="XM_030980236.1"/>
</dbReference>
<reference evidence="3" key="2">
    <citation type="submission" date="2021-01" db="UniProtKB">
        <authorList>
            <consortium name="EnsemblMetazoa"/>
        </authorList>
    </citation>
    <scope>IDENTIFICATION</scope>
</reference>
<dbReference type="EnsemblMetazoa" id="XM_030980236">
    <property type="protein sequence ID" value="XP_030836096"/>
    <property type="gene ID" value="LOC105442605"/>
</dbReference>
<dbReference type="AlphaFoldDB" id="A0A7M7NKC2"/>
<evidence type="ECO:0000313" key="3">
    <source>
        <dbReference type="EnsemblMetazoa" id="XP_030836096"/>
    </source>
</evidence>
<dbReference type="OMA" id="HEYSIAM"/>
<dbReference type="GO" id="GO:0008270">
    <property type="term" value="F:zinc ion binding"/>
    <property type="evidence" value="ECO:0007669"/>
    <property type="project" value="UniProtKB-KW"/>
</dbReference>
<keyword evidence="1" id="KW-0863">Zinc-finger</keyword>
<keyword evidence="4" id="KW-1185">Reference proteome</keyword>
<sequence>MCILISLQHVTKRLHGSSGTPKSKTRINFQPLTDNESSIGPVPQRGKQVQVNSQYDFFKDAFLQQIRDEVDVLCKPANKSAFRESSLSDLKNFNIKQQATELKSKAPTLLSVLEAATETPRRDRNVEKTKESVLPRVVSAASVLLNTRSQNMNAHQVLNSLTLKAGCSKKSTFSRMQSKGLCASYTTTLIKQVECGSNFDDEVKKWAEEAHQNNEKEKELAKEGGEMVEIYNRSRTDKGYTLVMDNVDMVVHARHPTRDNYGKDYHMVQMIAYQNRVTAFHLSNAPPTRSVDSVDSLEFLPTAQENLILRRDWMILAARMISQHIPALKEMMNVFPSEITHEHMAEMSKKSKVVNLGVLNENENTTDGILKIMHHMHQYVPGHSSEQPTTIISAGDLLTCERESNCIEEQRNSSTPSQRLEGLMPVIADFHALANFYQVIWKSLYDASSAADKGTLYSARNYLEARGVTTNPMKNINAAADLIEKYATALVLAAAMDYFGLDSLDAEPTKHTFNLEEHHDFKQYAEKEMESFICHYMIPSSEEVKLDEQSWVCSDCNKKYATRKGLVNHGKRAHSGMKAASASACGPQHQGNHDGVLNYSRCALGMCMVALDFNDARQMGDGGRIIRLYKILLLHCKAAQKPKYSFNILRLLAQVQCFLSPRLSYELVWNRFINTKGKAKCNVEPDRVLEHHNGVFKEQAHGFRGKITQKSVDRVSRSAQAVNSVLTNVDRQLEVKRPSAKRQSTGANDVASLAVELHQEQLFRECPGRRHSAFPNFPVTLLGTLEVPDLHRWISTTLRTLSRQNQFASH</sequence>
<dbReference type="InterPro" id="IPR013087">
    <property type="entry name" value="Znf_C2H2_type"/>
</dbReference>
<name>A0A7M7NKC2_STRPU</name>
<dbReference type="InParanoid" id="A0A7M7NKC2"/>
<dbReference type="KEGG" id="spu:105442605"/>
<keyword evidence="1" id="KW-0862">Zinc</keyword>
<dbReference type="GeneID" id="105442605"/>
<feature type="domain" description="C2H2-type" evidence="2">
    <location>
        <begin position="551"/>
        <end position="579"/>
    </location>
</feature>
<evidence type="ECO:0000259" key="2">
    <source>
        <dbReference type="PROSITE" id="PS50157"/>
    </source>
</evidence>
<accession>A0A7M7NKC2</accession>
<dbReference type="Pfam" id="PF20231">
    <property type="entry name" value="DUF6589"/>
    <property type="match status" value="1"/>
</dbReference>
<proteinExistence type="predicted"/>
<organism evidence="3 4">
    <name type="scientific">Strongylocentrotus purpuratus</name>
    <name type="common">Purple sea urchin</name>
    <dbReference type="NCBI Taxonomy" id="7668"/>
    <lineage>
        <taxon>Eukaryota</taxon>
        <taxon>Metazoa</taxon>
        <taxon>Echinodermata</taxon>
        <taxon>Eleutherozoa</taxon>
        <taxon>Echinozoa</taxon>
        <taxon>Echinoidea</taxon>
        <taxon>Euechinoidea</taxon>
        <taxon>Echinacea</taxon>
        <taxon>Camarodonta</taxon>
        <taxon>Echinidea</taxon>
        <taxon>Strongylocentrotidae</taxon>
        <taxon>Strongylocentrotus</taxon>
    </lineage>
</organism>
<reference evidence="4" key="1">
    <citation type="submission" date="2015-02" db="EMBL/GenBank/DDBJ databases">
        <title>Genome sequencing for Strongylocentrotus purpuratus.</title>
        <authorList>
            <person name="Murali S."/>
            <person name="Liu Y."/>
            <person name="Vee V."/>
            <person name="English A."/>
            <person name="Wang M."/>
            <person name="Skinner E."/>
            <person name="Han Y."/>
            <person name="Muzny D.M."/>
            <person name="Worley K.C."/>
            <person name="Gibbs R.A."/>
        </authorList>
    </citation>
    <scope>NUCLEOTIDE SEQUENCE</scope>
</reference>